<dbReference type="EC" id="3.5.1.88" evidence="3"/>
<keyword evidence="3" id="KW-0648">Protein biosynthesis</keyword>
<dbReference type="PANTHER" id="PTHR10458:SF22">
    <property type="entry name" value="PEPTIDE DEFORMYLASE"/>
    <property type="match status" value="1"/>
</dbReference>
<reference evidence="4 5" key="1">
    <citation type="submission" date="2020-10" db="EMBL/GenBank/DDBJ databases">
        <title>ChiBAC.</title>
        <authorList>
            <person name="Zenner C."/>
            <person name="Hitch T.C.A."/>
            <person name="Clavel T."/>
        </authorList>
    </citation>
    <scope>NUCLEOTIDE SEQUENCE [LARGE SCALE GENOMIC DNA]</scope>
    <source>
        <strain evidence="4 5">DSM 108706</strain>
    </source>
</reference>
<evidence type="ECO:0000256" key="1">
    <source>
        <dbReference type="ARBA" id="ARBA00010759"/>
    </source>
</evidence>
<keyword evidence="3" id="KW-0479">Metal-binding</keyword>
<dbReference type="InterPro" id="IPR036821">
    <property type="entry name" value="Peptide_deformylase_sf"/>
</dbReference>
<accession>A0ABR9QVL7</accession>
<evidence type="ECO:0000256" key="3">
    <source>
        <dbReference type="HAMAP-Rule" id="MF_00163"/>
    </source>
</evidence>
<dbReference type="RefSeq" id="WP_226384576.1">
    <property type="nucleotide sequence ID" value="NZ_JADCKA010000001.1"/>
</dbReference>
<dbReference type="NCBIfam" id="TIGR00079">
    <property type="entry name" value="pept_deformyl"/>
    <property type="match status" value="1"/>
</dbReference>
<gene>
    <name evidence="3 4" type="primary">def</name>
    <name evidence="4" type="ORF">INF20_01310</name>
</gene>
<sequence>MALRNVVKRGDAILTKHCREVTEINDRIITLLDDMAETMREDMGVGIAAPQVGVARRVCIIEPEEGRLVEFINPEILESEGEQLSTEGCLSVPGMIGDVVRPQRLVVKYLDRYGNEKTEEFTDFEAVVVSHETDHLDGVLFVDKATNVREAGEEPQEDMTEVEN</sequence>
<dbReference type="EMBL" id="JADCKA010000001">
    <property type="protein sequence ID" value="MBE5034914.1"/>
    <property type="molecule type" value="Genomic_DNA"/>
</dbReference>
<protein>
    <recommendedName>
        <fullName evidence="3">Peptide deformylase</fullName>
        <shortName evidence="3">PDF</shortName>
        <ecNumber evidence="3">3.5.1.88</ecNumber>
    </recommendedName>
    <alternativeName>
        <fullName evidence="3">Polypeptide deformylase</fullName>
    </alternativeName>
</protein>
<keyword evidence="3 4" id="KW-0378">Hydrolase</keyword>
<evidence type="ECO:0000313" key="4">
    <source>
        <dbReference type="EMBL" id="MBE5034914.1"/>
    </source>
</evidence>
<comment type="cofactor">
    <cofactor evidence="3">
        <name>Fe(2+)</name>
        <dbReference type="ChEBI" id="CHEBI:29033"/>
    </cofactor>
    <text evidence="3">Binds 1 Fe(2+) ion.</text>
</comment>
<dbReference type="Pfam" id="PF01327">
    <property type="entry name" value="Pep_deformylase"/>
    <property type="match status" value="1"/>
</dbReference>
<dbReference type="PRINTS" id="PR01576">
    <property type="entry name" value="PDEFORMYLASE"/>
</dbReference>
<dbReference type="PIRSF" id="PIRSF004749">
    <property type="entry name" value="Pep_def"/>
    <property type="match status" value="1"/>
</dbReference>
<comment type="similarity">
    <text evidence="1 3">Belongs to the polypeptide deformylase family.</text>
</comment>
<comment type="caution">
    <text evidence="4">The sequence shown here is derived from an EMBL/GenBank/DDBJ whole genome shotgun (WGS) entry which is preliminary data.</text>
</comment>
<keyword evidence="2 3" id="KW-0408">Iron</keyword>
<dbReference type="PANTHER" id="PTHR10458">
    <property type="entry name" value="PEPTIDE DEFORMYLASE"/>
    <property type="match status" value="1"/>
</dbReference>
<feature type="binding site" evidence="3">
    <location>
        <position position="135"/>
    </location>
    <ligand>
        <name>Fe cation</name>
        <dbReference type="ChEBI" id="CHEBI:24875"/>
    </ligand>
</feature>
<dbReference type="NCBIfam" id="NF001159">
    <property type="entry name" value="PRK00150.1-3"/>
    <property type="match status" value="1"/>
</dbReference>
<comment type="catalytic activity">
    <reaction evidence="3">
        <text>N-terminal N-formyl-L-methionyl-[peptide] + H2O = N-terminal L-methionyl-[peptide] + formate</text>
        <dbReference type="Rhea" id="RHEA:24420"/>
        <dbReference type="Rhea" id="RHEA-COMP:10639"/>
        <dbReference type="Rhea" id="RHEA-COMP:10640"/>
        <dbReference type="ChEBI" id="CHEBI:15377"/>
        <dbReference type="ChEBI" id="CHEBI:15740"/>
        <dbReference type="ChEBI" id="CHEBI:49298"/>
        <dbReference type="ChEBI" id="CHEBI:64731"/>
        <dbReference type="EC" id="3.5.1.88"/>
    </reaction>
</comment>
<comment type="function">
    <text evidence="3">Removes the formyl group from the N-terminal Met of newly synthesized proteins. Requires at least a dipeptide for an efficient rate of reaction. N-terminal L-methionine is a prerequisite for activity but the enzyme has broad specificity at other positions.</text>
</comment>
<dbReference type="SUPFAM" id="SSF56420">
    <property type="entry name" value="Peptide deformylase"/>
    <property type="match status" value="1"/>
</dbReference>
<feature type="binding site" evidence="3">
    <location>
        <position position="131"/>
    </location>
    <ligand>
        <name>Fe cation</name>
        <dbReference type="ChEBI" id="CHEBI:24875"/>
    </ligand>
</feature>
<organism evidence="4 5">
    <name type="scientific">Gallibacter intestinalis</name>
    <dbReference type="NCBI Taxonomy" id="2779356"/>
    <lineage>
        <taxon>Bacteria</taxon>
        <taxon>Bacillati</taxon>
        <taxon>Bacillota</taxon>
        <taxon>Clostridia</taxon>
        <taxon>Eubacteriales</taxon>
        <taxon>Eubacteriaceae</taxon>
        <taxon>Gallibacter</taxon>
    </lineage>
</organism>
<dbReference type="HAMAP" id="MF_00163">
    <property type="entry name" value="Pep_deformylase"/>
    <property type="match status" value="1"/>
</dbReference>
<dbReference type="InterPro" id="IPR023635">
    <property type="entry name" value="Peptide_deformylase"/>
</dbReference>
<dbReference type="GO" id="GO:0042586">
    <property type="term" value="F:peptide deformylase activity"/>
    <property type="evidence" value="ECO:0007669"/>
    <property type="project" value="UniProtKB-EC"/>
</dbReference>
<proteinExistence type="inferred from homology"/>
<dbReference type="CDD" id="cd00487">
    <property type="entry name" value="Pep_deformylase"/>
    <property type="match status" value="1"/>
</dbReference>
<feature type="binding site" evidence="3">
    <location>
        <position position="89"/>
    </location>
    <ligand>
        <name>Fe cation</name>
        <dbReference type="ChEBI" id="CHEBI:24875"/>
    </ligand>
</feature>
<dbReference type="Proteomes" id="UP001516588">
    <property type="component" value="Unassembled WGS sequence"/>
</dbReference>
<dbReference type="Gene3D" id="3.90.45.10">
    <property type="entry name" value="Peptide deformylase"/>
    <property type="match status" value="1"/>
</dbReference>
<evidence type="ECO:0000256" key="2">
    <source>
        <dbReference type="ARBA" id="ARBA00023004"/>
    </source>
</evidence>
<feature type="active site" evidence="3">
    <location>
        <position position="132"/>
    </location>
</feature>
<evidence type="ECO:0000313" key="5">
    <source>
        <dbReference type="Proteomes" id="UP001516588"/>
    </source>
</evidence>
<name>A0ABR9QVL7_9FIRM</name>
<keyword evidence="5" id="KW-1185">Reference proteome</keyword>